<dbReference type="EMBL" id="CP115165">
    <property type="protein sequence ID" value="WDA57571.1"/>
    <property type="molecule type" value="Genomic_DNA"/>
</dbReference>
<evidence type="ECO:0008006" key="4">
    <source>
        <dbReference type="Google" id="ProtNLM"/>
    </source>
</evidence>
<dbReference type="PANTHER" id="PTHR36932">
    <property type="entry name" value="CAPSULAR POLYSACCHARIDE BIOSYNTHESIS PROTEIN"/>
    <property type="match status" value="1"/>
</dbReference>
<reference evidence="2 3" key="1">
    <citation type="submission" date="2022-12" db="EMBL/GenBank/DDBJ databases">
        <title>Genome Sequence of Deinococcus aquaticus Type Strain PB314.</title>
        <authorList>
            <person name="Albert C."/>
            <person name="Hill J."/>
            <person name="Boren L."/>
            <person name="Scholz-Ng S."/>
            <person name="Fatema N."/>
            <person name="Grosso R."/>
            <person name="Soboslay E."/>
            <person name="Tuohy J."/>
        </authorList>
    </citation>
    <scope>NUCLEOTIDE SEQUENCE [LARGE SCALE GENOMIC DNA]</scope>
    <source>
        <strain evidence="2 3">PB-314</strain>
    </source>
</reference>
<dbReference type="Proteomes" id="UP001217044">
    <property type="component" value="Chromosome"/>
</dbReference>
<dbReference type="InterPro" id="IPR053158">
    <property type="entry name" value="CapK_Type1_Caps_Biosynth"/>
</dbReference>
<dbReference type="InterPro" id="IPR042099">
    <property type="entry name" value="ANL_N_sf"/>
</dbReference>
<accession>A0ABY7UXE0</accession>
<sequence length="441" mass="48106">MNALPTLLAALDDARLDFRTRAALERHQERLAHDHLRWVAVHSPAVAARFRAAGLPLSRWRELPPTDKTGMLATFDTLNTVGVTLERALEVARHADTTRDFTPTLPGPRGPVTVGLSTGTSGTQGVFLVGPDEQARWAGTVLRHLLPGGLRGLTRRHRVAFFLRADSPLYRSVQGGRLGLRFFDLLRPVPDLAHDLSAYRPTLIVGPPSVLRAVQRAGASVQGQRVISVAEVLEPDDAAHLSAWGEVVQVYQATEGLLALPCPHGHLHLNEAHVHFDLEPLDGGEPLGDGLHRPVITDLRRRTQPFIRHRLNDALRLHPDPCPCGQAARRVHSIAGRQDDALHLPGAAGETVTVWPDFLRGALASVPGLNEYHAEQTGPAALTLHLDPHDPATHALALHAVHAALLRTPADPERLTLTTRPLDPPAPGTKRRRVTRTWNPT</sequence>
<proteinExistence type="predicted"/>
<name>A0ABY7UXE0_9DEIO</name>
<dbReference type="NCBIfam" id="TIGR02304">
    <property type="entry name" value="aden_form_hyp"/>
    <property type="match status" value="1"/>
</dbReference>
<dbReference type="InterPro" id="IPR012685">
    <property type="entry name" value="CHP02304_F390_synth-rel"/>
</dbReference>
<dbReference type="Gene3D" id="3.40.50.12780">
    <property type="entry name" value="N-terminal domain of ligase-like"/>
    <property type="match status" value="1"/>
</dbReference>
<protein>
    <recommendedName>
        <fullName evidence="4">Adenylate-forming enzyme</fullName>
    </recommendedName>
</protein>
<dbReference type="SUPFAM" id="SSF56801">
    <property type="entry name" value="Acetyl-CoA synthetase-like"/>
    <property type="match status" value="1"/>
</dbReference>
<keyword evidence="3" id="KW-1185">Reference proteome</keyword>
<evidence type="ECO:0000313" key="3">
    <source>
        <dbReference type="Proteomes" id="UP001217044"/>
    </source>
</evidence>
<dbReference type="PANTHER" id="PTHR36932:SF1">
    <property type="entry name" value="CAPSULAR POLYSACCHARIDE BIOSYNTHESIS PROTEIN"/>
    <property type="match status" value="1"/>
</dbReference>
<evidence type="ECO:0000256" key="1">
    <source>
        <dbReference type="SAM" id="MobiDB-lite"/>
    </source>
</evidence>
<organism evidence="2 3">
    <name type="scientific">Deinococcus aquaticus</name>
    <dbReference type="NCBI Taxonomy" id="328692"/>
    <lineage>
        <taxon>Bacteria</taxon>
        <taxon>Thermotogati</taxon>
        <taxon>Deinococcota</taxon>
        <taxon>Deinococci</taxon>
        <taxon>Deinococcales</taxon>
        <taxon>Deinococcaceae</taxon>
        <taxon>Deinococcus</taxon>
    </lineage>
</organism>
<feature type="region of interest" description="Disordered" evidence="1">
    <location>
        <begin position="412"/>
        <end position="441"/>
    </location>
</feature>
<evidence type="ECO:0000313" key="2">
    <source>
        <dbReference type="EMBL" id="WDA57571.1"/>
    </source>
</evidence>
<dbReference type="RefSeq" id="WP_273987508.1">
    <property type="nucleotide sequence ID" value="NZ_BAABQT010000028.1"/>
</dbReference>
<gene>
    <name evidence="2" type="ORF">M8445_09365</name>
</gene>